<dbReference type="InterPro" id="IPR006015">
    <property type="entry name" value="Universal_stress_UspA"/>
</dbReference>
<dbReference type="PANTHER" id="PTHR46268:SF6">
    <property type="entry name" value="UNIVERSAL STRESS PROTEIN UP12"/>
    <property type="match status" value="1"/>
</dbReference>
<comment type="similarity">
    <text evidence="1">Belongs to the universal stress protein A family.</text>
</comment>
<organism evidence="3 4">
    <name type="scientific">Gilliamella bombicola</name>
    <dbReference type="NCBI Taxonomy" id="1798182"/>
    <lineage>
        <taxon>Bacteria</taxon>
        <taxon>Pseudomonadati</taxon>
        <taxon>Pseudomonadota</taxon>
        <taxon>Gammaproteobacteria</taxon>
        <taxon>Orbales</taxon>
        <taxon>Orbaceae</taxon>
        <taxon>Gilliamella</taxon>
    </lineage>
</organism>
<dbReference type="InterPro" id="IPR006016">
    <property type="entry name" value="UspA"/>
</dbReference>
<feature type="domain" description="UspA" evidence="2">
    <location>
        <begin position="1"/>
        <end position="142"/>
    </location>
</feature>
<dbReference type="PRINTS" id="PR01438">
    <property type="entry name" value="UNVRSLSTRESS"/>
</dbReference>
<evidence type="ECO:0000256" key="1">
    <source>
        <dbReference type="ARBA" id="ARBA00008791"/>
    </source>
</evidence>
<dbReference type="OrthoDB" id="9792500at2"/>
<gene>
    <name evidence="3" type="ORF">GA0061081_101177</name>
</gene>
<dbReference type="PANTHER" id="PTHR46268">
    <property type="entry name" value="STRESS RESPONSE PROTEIN NHAX"/>
    <property type="match status" value="1"/>
</dbReference>
<dbReference type="RefSeq" id="WP_091346196.1">
    <property type="nucleotide sequence ID" value="NZ_FMAQ01000001.1"/>
</dbReference>
<keyword evidence="4" id="KW-1185">Reference proteome</keyword>
<dbReference type="CDD" id="cd00293">
    <property type="entry name" value="USP-like"/>
    <property type="match status" value="1"/>
</dbReference>
<evidence type="ECO:0000313" key="4">
    <source>
        <dbReference type="Proteomes" id="UP000199670"/>
    </source>
</evidence>
<evidence type="ECO:0000259" key="2">
    <source>
        <dbReference type="Pfam" id="PF00582"/>
    </source>
</evidence>
<dbReference type="STRING" id="1798182.GA0061081_101177"/>
<evidence type="ECO:0000313" key="3">
    <source>
        <dbReference type="EMBL" id="SCB75256.1"/>
    </source>
</evidence>
<dbReference type="Gene3D" id="3.40.50.620">
    <property type="entry name" value="HUPs"/>
    <property type="match status" value="1"/>
</dbReference>
<dbReference type="EMBL" id="FMAQ01000001">
    <property type="protein sequence ID" value="SCB75256.1"/>
    <property type="molecule type" value="Genomic_DNA"/>
</dbReference>
<dbReference type="SUPFAM" id="SSF52402">
    <property type="entry name" value="Adenine nucleotide alpha hydrolases-like"/>
    <property type="match status" value="1"/>
</dbReference>
<proteinExistence type="inferred from homology"/>
<protein>
    <submittedName>
        <fullName evidence="3">Universal stress protein G</fullName>
    </submittedName>
</protein>
<reference evidence="4" key="1">
    <citation type="submission" date="2016-08" db="EMBL/GenBank/DDBJ databases">
        <authorList>
            <person name="Varghese N."/>
            <person name="Submissions Spin"/>
        </authorList>
    </citation>
    <scope>NUCLEOTIDE SEQUENCE [LARGE SCALE GENOMIC DNA]</scope>
    <source>
        <strain evidence="4">R-53248</strain>
    </source>
</reference>
<dbReference type="InterPro" id="IPR014729">
    <property type="entry name" value="Rossmann-like_a/b/a_fold"/>
</dbReference>
<dbReference type="Proteomes" id="UP000199670">
    <property type="component" value="Unassembled WGS sequence"/>
</dbReference>
<sequence length="142" mass="15794">MYKKILVPIDVLEDELTKKVIPHVECLARLSNAQVIFFHALPVSSAIINAYSFGFDEFKDHATVQTEQYLHQLMDSINLPHEHVSFSIAFGHPRDEILALADEIKPDLIILGSRRPNISTHLLGSNASGVVRGAKTAVLVIR</sequence>
<dbReference type="Pfam" id="PF00582">
    <property type="entry name" value="Usp"/>
    <property type="match status" value="1"/>
</dbReference>
<name>A0A1C3YYT9_9GAMM</name>
<dbReference type="AlphaFoldDB" id="A0A1C3YYT9"/>
<accession>A0A1C3YYT9</accession>